<evidence type="ECO:0000313" key="2">
    <source>
        <dbReference type="Proteomes" id="UP001176941"/>
    </source>
</evidence>
<name>A0ABN8ZW48_RANTA</name>
<gene>
    <name evidence="1" type="ORF">MRATA1EN1_LOCUS27172</name>
</gene>
<protein>
    <submittedName>
        <fullName evidence="1">Uncharacterized protein</fullName>
    </submittedName>
</protein>
<evidence type="ECO:0000313" key="1">
    <source>
        <dbReference type="EMBL" id="CAI9178210.1"/>
    </source>
</evidence>
<dbReference type="EMBL" id="OX459943">
    <property type="protein sequence ID" value="CAI9178210.1"/>
    <property type="molecule type" value="Genomic_DNA"/>
</dbReference>
<organism evidence="1 2">
    <name type="scientific">Rangifer tarandus platyrhynchus</name>
    <name type="common">Svalbard reindeer</name>
    <dbReference type="NCBI Taxonomy" id="3082113"/>
    <lineage>
        <taxon>Eukaryota</taxon>
        <taxon>Metazoa</taxon>
        <taxon>Chordata</taxon>
        <taxon>Craniata</taxon>
        <taxon>Vertebrata</taxon>
        <taxon>Euteleostomi</taxon>
        <taxon>Mammalia</taxon>
        <taxon>Eutheria</taxon>
        <taxon>Laurasiatheria</taxon>
        <taxon>Artiodactyla</taxon>
        <taxon>Ruminantia</taxon>
        <taxon>Pecora</taxon>
        <taxon>Cervidae</taxon>
        <taxon>Odocoileinae</taxon>
        <taxon>Rangifer</taxon>
    </lineage>
</organism>
<accession>A0ABN8ZW48</accession>
<reference evidence="1" key="1">
    <citation type="submission" date="2023-04" db="EMBL/GenBank/DDBJ databases">
        <authorList>
            <consortium name="ELIXIR-Norway"/>
        </authorList>
    </citation>
    <scope>NUCLEOTIDE SEQUENCE [LARGE SCALE GENOMIC DNA]</scope>
</reference>
<proteinExistence type="predicted"/>
<keyword evidence="2" id="KW-1185">Reference proteome</keyword>
<dbReference type="Proteomes" id="UP001176941">
    <property type="component" value="Chromosome 7"/>
</dbReference>
<sequence length="137" mass="15594">MDPNTQGRPVFGLELTHQKEKKKLQNAQYELKILKGDQCNPSLIWSFPLKFISHMGRHLRSGHKDIFTHAEHPSSWEKSLPLIEILTGGKPCKHSSASTERRSHHHPSGLWNTVLLLFRLTRPWIPPQHSGGGAEVQ</sequence>